<keyword evidence="2" id="KW-1003">Cell membrane</keyword>
<feature type="domain" description="Ig-like" evidence="10">
    <location>
        <begin position="380"/>
        <end position="469"/>
    </location>
</feature>
<dbReference type="PROSITE" id="PS50853">
    <property type="entry name" value="FN3"/>
    <property type="match status" value="2"/>
</dbReference>
<keyword evidence="5" id="KW-1015">Disulfide bond</keyword>
<feature type="transmembrane region" description="Helical" evidence="9">
    <location>
        <begin position="949"/>
        <end position="971"/>
    </location>
</feature>
<dbReference type="PROSITE" id="PS50835">
    <property type="entry name" value="IG_LIKE"/>
    <property type="match status" value="6"/>
</dbReference>
<dbReference type="FunFam" id="2.60.40.10:FF:000032">
    <property type="entry name" value="palladin isoform X1"/>
    <property type="match status" value="2"/>
</dbReference>
<keyword evidence="13" id="KW-1185">Reference proteome</keyword>
<dbReference type="EMBL" id="CAHIKZ030004150">
    <property type="protein sequence ID" value="CAE1307931.1"/>
    <property type="molecule type" value="Genomic_DNA"/>
</dbReference>
<keyword evidence="9" id="KW-0812">Transmembrane</keyword>
<dbReference type="GO" id="GO:0005886">
    <property type="term" value="C:plasma membrane"/>
    <property type="evidence" value="ECO:0007669"/>
    <property type="project" value="UniProtKB-SubCell"/>
</dbReference>
<reference evidence="12" key="1">
    <citation type="submission" date="2021-01" db="EMBL/GenBank/DDBJ databases">
        <authorList>
            <person name="Li R."/>
            <person name="Bekaert M."/>
        </authorList>
    </citation>
    <scope>NUCLEOTIDE SEQUENCE</scope>
    <source>
        <strain evidence="12">Farmed</strain>
    </source>
</reference>
<evidence type="ECO:0000256" key="9">
    <source>
        <dbReference type="SAM" id="Phobius"/>
    </source>
</evidence>
<sequence>MFSTTNKNPYVFHKENNPFSQSQFPGQVSKKVCQVREVTSLLAKSGVQLSLGHVRQIKIMNMLQNFIILFMIGCVGCVTQPPIMLSYPKTRVPFKDGETVSLLCVATGDPQPTYRWVKDGDKFDSSGFDDRWVMIPNSGNLVCNKPEKKDVGLYQCFASNAHGVAMSLMYDLRQAFLDDFAKEKSQTIQVSLGHPVKLNCIEPSSFPDAVMFWVLKYKDGGFEAIDYDDRVTMDLEGRLIITNVEKKDYQNGRAYACMAMNTFVRTNTQGKEYYIIPTGSQAAEMEPRRMWASPSELSFELGETARMKCIWVGNPTPEVFWTRNNQQLSDSKYQLYSFGQELRINNLQFEDAGNYECSGRNKLTQTSPNYKIFVSVYSKPQWIRKPQNVESSVGGSATFICDAESQPSPDVRQWFIDGVLTSKKNLDVNKYFISSTNLTIVNLIKEDAMTIQCNISNKYGYVFTNAYLNVLEEKPEFVKAPEAQMKASEGQNTNLSCQTAGQPKPQVLWYKDGKQITGGRYRTLSNGDLYIQNLVVADAGDYSCIAKNRYGEVSGSGRLIIRRQTRIEQVPLDLEANAGTDAKFTCAGTTDPMEVSKLTITWLKDDKPITTGEQRMAQNFQDNSLTISGITIRDAGRYTCVASNGLDEARASAMLTVRAKPESPSSVKVQFWKRGYKEETFQDYSFYLDTTPFYGRSRRSTGPPISLNLQHLYPNSRIEVQVLVMNTYYVSRPSDMVSFETFEGVPGPVPFLIASVRGSNHFLLKWDKPTDSNGVITGYDIAFQTVIGLNLGKMRDREPQIHEPELKQIRLSGLKSFQLYRVYIWARTRIGRGEPYYIDVATTKPGVPNAPTFSFVHIDYTYVNISWPIHKNTDLHGSVYYVEFRKEGASDWQQSTDESVLSWKKIANLETGTSYEFRLVATNGQETRPSAIQVATTHGYFVGFAGTSAWLYGMLVALLIIICAAIILFVTRKKIAERRQKSYQKNMRASKTNVGNAPEFEDERGYNNDYHDGRRRFQPIPKEDPDFDRFNDSFKKSQSTITPEADNLPPSYNDVKGYDDHHYKNDRQYDDRYYDQEGYDDQYYDEHGEYDPNYEYPEYDDQYEGHYEDYDYRYNSKNDVHYEEPVPSKKKEYLDWGEASGTNDTCV</sequence>
<feature type="domain" description="Ig-like" evidence="10">
    <location>
        <begin position="565"/>
        <end position="656"/>
    </location>
</feature>
<feature type="domain" description="Ig-like" evidence="10">
    <location>
        <begin position="475"/>
        <end position="554"/>
    </location>
</feature>
<dbReference type="CDD" id="cd00063">
    <property type="entry name" value="FN3"/>
    <property type="match status" value="2"/>
</dbReference>
<name>A0A812DVK5_ACAPH</name>
<feature type="region of interest" description="Disordered" evidence="8">
    <location>
        <begin position="981"/>
        <end position="1069"/>
    </location>
</feature>
<keyword evidence="9" id="KW-1133">Transmembrane helix</keyword>
<feature type="domain" description="Fibronectin type-III" evidence="11">
    <location>
        <begin position="847"/>
        <end position="940"/>
    </location>
</feature>
<evidence type="ECO:0000313" key="13">
    <source>
        <dbReference type="Proteomes" id="UP000597762"/>
    </source>
</evidence>
<dbReference type="InterPro" id="IPR003961">
    <property type="entry name" value="FN3_dom"/>
</dbReference>
<evidence type="ECO:0000256" key="2">
    <source>
        <dbReference type="ARBA" id="ARBA00022475"/>
    </source>
</evidence>
<dbReference type="InterPro" id="IPR036116">
    <property type="entry name" value="FN3_sf"/>
</dbReference>
<dbReference type="SUPFAM" id="SSF48726">
    <property type="entry name" value="Immunoglobulin"/>
    <property type="match status" value="6"/>
</dbReference>
<feature type="domain" description="Ig-like" evidence="10">
    <location>
        <begin position="81"/>
        <end position="167"/>
    </location>
</feature>
<dbReference type="AlphaFoldDB" id="A0A812DVK5"/>
<evidence type="ECO:0000259" key="10">
    <source>
        <dbReference type="PROSITE" id="PS50835"/>
    </source>
</evidence>
<proteinExistence type="predicted"/>
<feature type="domain" description="Fibronectin type-III" evidence="11">
    <location>
        <begin position="745"/>
        <end position="846"/>
    </location>
</feature>
<feature type="compositionally biased region" description="Basic and acidic residues" evidence="8">
    <location>
        <begin position="1003"/>
        <end position="1012"/>
    </location>
</feature>
<evidence type="ECO:0000259" key="11">
    <source>
        <dbReference type="PROSITE" id="PS50853"/>
    </source>
</evidence>
<feature type="compositionally biased region" description="Polar residues" evidence="8">
    <location>
        <begin position="983"/>
        <end position="995"/>
    </location>
</feature>
<dbReference type="PANTHER" id="PTHR10075:SF14">
    <property type="entry name" value="CELL ADHESION MOLECULE DSCAM2-RELATED"/>
    <property type="match status" value="1"/>
</dbReference>
<keyword evidence="6" id="KW-0325">Glycoprotein</keyword>
<evidence type="ECO:0000256" key="6">
    <source>
        <dbReference type="ARBA" id="ARBA00023180"/>
    </source>
</evidence>
<dbReference type="SMART" id="SM00060">
    <property type="entry name" value="FN3"/>
    <property type="match status" value="2"/>
</dbReference>
<evidence type="ECO:0000256" key="3">
    <source>
        <dbReference type="ARBA" id="ARBA00022737"/>
    </source>
</evidence>
<organism evidence="12 13">
    <name type="scientific">Acanthosepion pharaonis</name>
    <name type="common">Pharaoh cuttlefish</name>
    <name type="synonym">Sepia pharaonis</name>
    <dbReference type="NCBI Taxonomy" id="158019"/>
    <lineage>
        <taxon>Eukaryota</taxon>
        <taxon>Metazoa</taxon>
        <taxon>Spiralia</taxon>
        <taxon>Lophotrochozoa</taxon>
        <taxon>Mollusca</taxon>
        <taxon>Cephalopoda</taxon>
        <taxon>Coleoidea</taxon>
        <taxon>Decapodiformes</taxon>
        <taxon>Sepiida</taxon>
        <taxon>Sepiina</taxon>
        <taxon>Sepiidae</taxon>
        <taxon>Acanthosepion</taxon>
    </lineage>
</organism>
<feature type="transmembrane region" description="Helical" evidence="9">
    <location>
        <begin position="65"/>
        <end position="85"/>
    </location>
</feature>
<dbReference type="GO" id="GO:0030424">
    <property type="term" value="C:axon"/>
    <property type="evidence" value="ECO:0007669"/>
    <property type="project" value="TreeGrafter"/>
</dbReference>
<dbReference type="GO" id="GO:0070593">
    <property type="term" value="P:dendrite self-avoidance"/>
    <property type="evidence" value="ECO:0007669"/>
    <property type="project" value="TreeGrafter"/>
</dbReference>
<keyword evidence="7" id="KW-0393">Immunoglobulin domain</keyword>
<comment type="caution">
    <text evidence="12">The sequence shown here is derived from an EMBL/GenBank/DDBJ whole genome shotgun (WGS) entry which is preliminary data.</text>
</comment>
<feature type="compositionally biased region" description="Basic and acidic residues" evidence="8">
    <location>
        <begin position="1021"/>
        <end position="1035"/>
    </location>
</feature>
<evidence type="ECO:0000313" key="12">
    <source>
        <dbReference type="EMBL" id="CAE1307931.1"/>
    </source>
</evidence>
<feature type="domain" description="Ig-like" evidence="10">
    <location>
        <begin position="178"/>
        <end position="268"/>
    </location>
</feature>
<dbReference type="SUPFAM" id="SSF49265">
    <property type="entry name" value="Fibronectin type III"/>
    <property type="match status" value="2"/>
</dbReference>
<evidence type="ECO:0000256" key="5">
    <source>
        <dbReference type="ARBA" id="ARBA00023157"/>
    </source>
</evidence>
<dbReference type="OrthoDB" id="6244967at2759"/>
<protein>
    <submittedName>
        <fullName evidence="12">NRCAM</fullName>
    </submittedName>
</protein>
<feature type="domain" description="Ig-like" evidence="10">
    <location>
        <begin position="287"/>
        <end position="375"/>
    </location>
</feature>
<dbReference type="Gene3D" id="2.60.40.10">
    <property type="entry name" value="Immunoglobulins"/>
    <property type="match status" value="8"/>
</dbReference>
<dbReference type="PANTHER" id="PTHR10075">
    <property type="entry name" value="BASIGIN RELATED"/>
    <property type="match status" value="1"/>
</dbReference>
<dbReference type="SMART" id="SM00408">
    <property type="entry name" value="IGc2"/>
    <property type="match status" value="5"/>
</dbReference>
<dbReference type="Pfam" id="PF00041">
    <property type="entry name" value="fn3"/>
    <property type="match status" value="1"/>
</dbReference>
<dbReference type="InterPro" id="IPR013098">
    <property type="entry name" value="Ig_I-set"/>
</dbReference>
<evidence type="ECO:0000256" key="1">
    <source>
        <dbReference type="ARBA" id="ARBA00004236"/>
    </source>
</evidence>
<keyword evidence="3" id="KW-0677">Repeat</keyword>
<dbReference type="FunFam" id="2.60.40.10:FF:000005">
    <property type="entry name" value="Neuronal cell adhesion molecule"/>
    <property type="match status" value="1"/>
</dbReference>
<dbReference type="InterPro" id="IPR007110">
    <property type="entry name" value="Ig-like_dom"/>
</dbReference>
<dbReference type="GO" id="GO:0007156">
    <property type="term" value="P:homophilic cell adhesion via plasma membrane adhesion molecules"/>
    <property type="evidence" value="ECO:0007669"/>
    <property type="project" value="TreeGrafter"/>
</dbReference>
<gene>
    <name evidence="12" type="ORF">SPHA_59876</name>
</gene>
<comment type="subcellular location">
    <subcellularLocation>
        <location evidence="1">Cell membrane</location>
    </subcellularLocation>
</comment>
<evidence type="ECO:0000256" key="4">
    <source>
        <dbReference type="ARBA" id="ARBA00023136"/>
    </source>
</evidence>
<feature type="compositionally biased region" description="Basic and acidic residues" evidence="8">
    <location>
        <begin position="1056"/>
        <end position="1069"/>
    </location>
</feature>
<dbReference type="SMART" id="SM00409">
    <property type="entry name" value="IG"/>
    <property type="match status" value="6"/>
</dbReference>
<dbReference type="InterPro" id="IPR036179">
    <property type="entry name" value="Ig-like_dom_sf"/>
</dbReference>
<dbReference type="InterPro" id="IPR003599">
    <property type="entry name" value="Ig_sub"/>
</dbReference>
<dbReference type="GO" id="GO:0007411">
    <property type="term" value="P:axon guidance"/>
    <property type="evidence" value="ECO:0007669"/>
    <property type="project" value="TreeGrafter"/>
</dbReference>
<dbReference type="Pfam" id="PF07679">
    <property type="entry name" value="I-set"/>
    <property type="match status" value="3"/>
</dbReference>
<keyword evidence="4 9" id="KW-0472">Membrane</keyword>
<dbReference type="InterPro" id="IPR013783">
    <property type="entry name" value="Ig-like_fold"/>
</dbReference>
<dbReference type="Pfam" id="PF13927">
    <property type="entry name" value="Ig_3"/>
    <property type="match status" value="2"/>
</dbReference>
<dbReference type="InterPro" id="IPR003598">
    <property type="entry name" value="Ig_sub2"/>
</dbReference>
<dbReference type="Proteomes" id="UP000597762">
    <property type="component" value="Unassembled WGS sequence"/>
</dbReference>
<evidence type="ECO:0000256" key="8">
    <source>
        <dbReference type="SAM" id="MobiDB-lite"/>
    </source>
</evidence>
<accession>A0A812DVK5</accession>
<dbReference type="GO" id="GO:0098632">
    <property type="term" value="F:cell-cell adhesion mediator activity"/>
    <property type="evidence" value="ECO:0007669"/>
    <property type="project" value="TreeGrafter"/>
</dbReference>
<evidence type="ECO:0000256" key="7">
    <source>
        <dbReference type="ARBA" id="ARBA00023319"/>
    </source>
</evidence>